<evidence type="ECO:0000256" key="8">
    <source>
        <dbReference type="RuleBase" id="RU367011"/>
    </source>
</evidence>
<keyword evidence="8" id="KW-0732">Signal</keyword>
<comment type="catalytic activity">
    <reaction evidence="7 8">
        <text>hydrogencarbonate + H(+) = CO2 + H2O</text>
        <dbReference type="Rhea" id="RHEA:10748"/>
        <dbReference type="ChEBI" id="CHEBI:15377"/>
        <dbReference type="ChEBI" id="CHEBI:15378"/>
        <dbReference type="ChEBI" id="CHEBI:16526"/>
        <dbReference type="ChEBI" id="CHEBI:17544"/>
        <dbReference type="EC" id="4.2.1.1"/>
    </reaction>
</comment>
<dbReference type="PROSITE" id="PS00162">
    <property type="entry name" value="ALPHA_CA_1"/>
    <property type="match status" value="1"/>
</dbReference>
<dbReference type="STRING" id="6669.E9FXM6"/>
<evidence type="ECO:0000256" key="3">
    <source>
        <dbReference type="ARBA" id="ARBA00012925"/>
    </source>
</evidence>
<keyword evidence="5 8" id="KW-0862">Zinc</keyword>
<dbReference type="PROSITE" id="PS51144">
    <property type="entry name" value="ALPHA_CA_2"/>
    <property type="match status" value="1"/>
</dbReference>
<dbReference type="GO" id="GO:0004089">
    <property type="term" value="F:carbonate dehydratase activity"/>
    <property type="evidence" value="ECO:0000318"/>
    <property type="project" value="GO_Central"/>
</dbReference>
<dbReference type="InterPro" id="IPR018338">
    <property type="entry name" value="Carbonic_anhydrase_a-class_CS"/>
</dbReference>
<gene>
    <name evidence="10" type="primary">CAA7K</name>
    <name evidence="10" type="ORF">DAPPUDRAFT_442488</name>
</gene>
<dbReference type="KEGG" id="dpx:DAPPUDRAFT_442488"/>
<sequence length="343" mass="38497">MSISSLRKIAILAGLFVNLSIGNAKPNMAPLSPIASFLNWKEHESHCGGQHQSPINIDSNDVILASYPEFVFHKYDLVFPERLENNGHTVELKIEEQGKGAELPFITGGGLTDRYNFVQLHFHWGQSFSGSEHRIDGEQYPAELHMVHYNSKYGTFSEALPHEDGLAVFGIMIELQPRDNIAFRHLEQFDKIVDASTTNSDALRYSVPLSDLLPDNTESFFRYNGSLTTGDCNEDVIWTVFDTPIAISERPYCIFRSTGRCLAKFRLLRDENGNELVENVRLTQLLHDRVVLYRPQSNPSSPLLSNPSNPLLSNPLSPLLSSNPSSPLLSLPFLIPDIEIAFE</sequence>
<proteinExistence type="inferred from homology"/>
<accession>E9FXM6</accession>
<dbReference type="SUPFAM" id="SSF51069">
    <property type="entry name" value="Carbonic anhydrase"/>
    <property type="match status" value="1"/>
</dbReference>
<evidence type="ECO:0000256" key="4">
    <source>
        <dbReference type="ARBA" id="ARBA00022723"/>
    </source>
</evidence>
<organism evidence="10 11">
    <name type="scientific">Daphnia pulex</name>
    <name type="common">Water flea</name>
    <dbReference type="NCBI Taxonomy" id="6669"/>
    <lineage>
        <taxon>Eukaryota</taxon>
        <taxon>Metazoa</taxon>
        <taxon>Ecdysozoa</taxon>
        <taxon>Arthropoda</taxon>
        <taxon>Crustacea</taxon>
        <taxon>Branchiopoda</taxon>
        <taxon>Diplostraca</taxon>
        <taxon>Cladocera</taxon>
        <taxon>Anomopoda</taxon>
        <taxon>Daphniidae</taxon>
        <taxon>Daphnia</taxon>
    </lineage>
</organism>
<feature type="domain" description="Alpha-carbonic anhydrase" evidence="9">
    <location>
        <begin position="27"/>
        <end position="295"/>
    </location>
</feature>
<evidence type="ECO:0000256" key="6">
    <source>
        <dbReference type="ARBA" id="ARBA00023239"/>
    </source>
</evidence>
<comment type="similarity">
    <text evidence="2 8">Belongs to the alpha-carbonic anhydrase family.</text>
</comment>
<dbReference type="Gene3D" id="3.10.200.10">
    <property type="entry name" value="Alpha carbonic anhydrase"/>
    <property type="match status" value="1"/>
</dbReference>
<evidence type="ECO:0000256" key="2">
    <source>
        <dbReference type="ARBA" id="ARBA00010718"/>
    </source>
</evidence>
<name>E9FXM6_DAPPU</name>
<dbReference type="GO" id="GO:0008270">
    <property type="term" value="F:zinc ion binding"/>
    <property type="evidence" value="ECO:0007669"/>
    <property type="project" value="UniProtKB-UniRule"/>
</dbReference>
<dbReference type="EC" id="4.2.1.1" evidence="3 8"/>
<protein>
    <recommendedName>
        <fullName evidence="3 8">Carbonic anhydrase</fullName>
        <ecNumber evidence="3 8">4.2.1.1</ecNumber>
    </recommendedName>
</protein>
<feature type="chain" id="PRO_5025093413" description="Carbonic anhydrase" evidence="8">
    <location>
        <begin position="25"/>
        <end position="343"/>
    </location>
</feature>
<keyword evidence="6 8" id="KW-0456">Lyase</keyword>
<dbReference type="PANTHER" id="PTHR18952:SF265">
    <property type="entry name" value="CARBONIC ANHYDRASE"/>
    <property type="match status" value="1"/>
</dbReference>
<dbReference type="CDD" id="cd00326">
    <property type="entry name" value="alpha_CA"/>
    <property type="match status" value="1"/>
</dbReference>
<dbReference type="FunCoup" id="E9FXM6">
    <property type="interactions" value="67"/>
</dbReference>
<dbReference type="InterPro" id="IPR001148">
    <property type="entry name" value="CA_dom"/>
</dbReference>
<reference evidence="10 11" key="1">
    <citation type="journal article" date="2011" name="Science">
        <title>The ecoresponsive genome of Daphnia pulex.</title>
        <authorList>
            <person name="Colbourne J.K."/>
            <person name="Pfrender M.E."/>
            <person name="Gilbert D."/>
            <person name="Thomas W.K."/>
            <person name="Tucker A."/>
            <person name="Oakley T.H."/>
            <person name="Tokishita S."/>
            <person name="Aerts A."/>
            <person name="Arnold G.J."/>
            <person name="Basu M.K."/>
            <person name="Bauer D.J."/>
            <person name="Caceres C.E."/>
            <person name="Carmel L."/>
            <person name="Casola C."/>
            <person name="Choi J.H."/>
            <person name="Detter J.C."/>
            <person name="Dong Q."/>
            <person name="Dusheyko S."/>
            <person name="Eads B.D."/>
            <person name="Frohlich T."/>
            <person name="Geiler-Samerotte K.A."/>
            <person name="Gerlach D."/>
            <person name="Hatcher P."/>
            <person name="Jogdeo S."/>
            <person name="Krijgsveld J."/>
            <person name="Kriventseva E.V."/>
            <person name="Kultz D."/>
            <person name="Laforsch C."/>
            <person name="Lindquist E."/>
            <person name="Lopez J."/>
            <person name="Manak J.R."/>
            <person name="Muller J."/>
            <person name="Pangilinan J."/>
            <person name="Patwardhan R.P."/>
            <person name="Pitluck S."/>
            <person name="Pritham E.J."/>
            <person name="Rechtsteiner A."/>
            <person name="Rho M."/>
            <person name="Rogozin I.B."/>
            <person name="Sakarya O."/>
            <person name="Salamov A."/>
            <person name="Schaack S."/>
            <person name="Shapiro H."/>
            <person name="Shiga Y."/>
            <person name="Skalitzky C."/>
            <person name="Smith Z."/>
            <person name="Souvorov A."/>
            <person name="Sung W."/>
            <person name="Tang Z."/>
            <person name="Tsuchiya D."/>
            <person name="Tu H."/>
            <person name="Vos H."/>
            <person name="Wang M."/>
            <person name="Wolf Y.I."/>
            <person name="Yamagata H."/>
            <person name="Yamada T."/>
            <person name="Ye Y."/>
            <person name="Shaw J.R."/>
            <person name="Andrews J."/>
            <person name="Crease T.J."/>
            <person name="Tang H."/>
            <person name="Lucas S.M."/>
            <person name="Robertson H.M."/>
            <person name="Bork P."/>
            <person name="Koonin E.V."/>
            <person name="Zdobnov E.M."/>
            <person name="Grigoriev I.V."/>
            <person name="Lynch M."/>
            <person name="Boore J.L."/>
        </authorList>
    </citation>
    <scope>NUCLEOTIDE SEQUENCE [LARGE SCALE GENOMIC DNA]</scope>
</reference>
<feature type="signal peptide" evidence="8">
    <location>
        <begin position="1"/>
        <end position="24"/>
    </location>
</feature>
<dbReference type="PANTHER" id="PTHR18952">
    <property type="entry name" value="CARBONIC ANHYDRASE"/>
    <property type="match status" value="1"/>
</dbReference>
<evidence type="ECO:0000256" key="5">
    <source>
        <dbReference type="ARBA" id="ARBA00022833"/>
    </source>
</evidence>
<evidence type="ECO:0000313" key="11">
    <source>
        <dbReference type="Proteomes" id="UP000000305"/>
    </source>
</evidence>
<dbReference type="AlphaFoldDB" id="E9FXM6"/>
<dbReference type="InterPro" id="IPR023561">
    <property type="entry name" value="Carbonic_anhydrase_a-class"/>
</dbReference>
<evidence type="ECO:0000256" key="1">
    <source>
        <dbReference type="ARBA" id="ARBA00002904"/>
    </source>
</evidence>
<comment type="cofactor">
    <cofactor evidence="8">
        <name>Zn(2+)</name>
        <dbReference type="ChEBI" id="CHEBI:29105"/>
    </cofactor>
</comment>
<dbReference type="Pfam" id="PF00194">
    <property type="entry name" value="Carb_anhydrase"/>
    <property type="match status" value="1"/>
</dbReference>
<evidence type="ECO:0000259" key="9">
    <source>
        <dbReference type="PROSITE" id="PS51144"/>
    </source>
</evidence>
<dbReference type="InterPro" id="IPR036398">
    <property type="entry name" value="CA_dom_sf"/>
</dbReference>
<dbReference type="InParanoid" id="E9FXM6"/>
<dbReference type="OrthoDB" id="429145at2759"/>
<evidence type="ECO:0000313" key="10">
    <source>
        <dbReference type="EMBL" id="EFX88116.1"/>
    </source>
</evidence>
<evidence type="ECO:0000256" key="7">
    <source>
        <dbReference type="ARBA" id="ARBA00048348"/>
    </source>
</evidence>
<dbReference type="SMART" id="SM01057">
    <property type="entry name" value="Carb_anhydrase"/>
    <property type="match status" value="1"/>
</dbReference>
<dbReference type="Proteomes" id="UP000000305">
    <property type="component" value="Unassembled WGS sequence"/>
</dbReference>
<dbReference type="HOGENOM" id="CLU_039326_2_0_1"/>
<dbReference type="eggNOG" id="KOG0382">
    <property type="taxonomic scope" value="Eukaryota"/>
</dbReference>
<dbReference type="EMBL" id="GL732526">
    <property type="protein sequence ID" value="EFX88116.1"/>
    <property type="molecule type" value="Genomic_DNA"/>
</dbReference>
<comment type="function">
    <text evidence="1 8">Reversible hydration of carbon dioxide.</text>
</comment>
<keyword evidence="11" id="KW-1185">Reference proteome</keyword>
<keyword evidence="4 8" id="KW-0479">Metal-binding</keyword>
<feature type="non-terminal residue" evidence="10">
    <location>
        <position position="343"/>
    </location>
</feature>
<dbReference type="GO" id="GO:0005886">
    <property type="term" value="C:plasma membrane"/>
    <property type="evidence" value="ECO:0000318"/>
    <property type="project" value="GO_Central"/>
</dbReference>